<dbReference type="Pfam" id="PF10387">
    <property type="entry name" value="DUF2442"/>
    <property type="match status" value="1"/>
</dbReference>
<reference evidence="1" key="1">
    <citation type="submission" date="2016-10" db="EMBL/GenBank/DDBJ databases">
        <title>Sequence of Gallionella enrichment culture.</title>
        <authorList>
            <person name="Poehlein A."/>
            <person name="Muehling M."/>
            <person name="Daniel R."/>
        </authorList>
    </citation>
    <scope>NUCLEOTIDE SEQUENCE</scope>
</reference>
<dbReference type="Gene3D" id="3.30.2020.40">
    <property type="entry name" value="Uncharacterised protein PF10387, DUF2442"/>
    <property type="match status" value="1"/>
</dbReference>
<evidence type="ECO:0000313" key="1">
    <source>
        <dbReference type="EMBL" id="OIQ79421.1"/>
    </source>
</evidence>
<dbReference type="AlphaFoldDB" id="A0A1J5QU47"/>
<gene>
    <name evidence="1" type="ORF">GALL_388370</name>
</gene>
<sequence>MAMSEQSIQAALDKGRQLDQVQPKAIAVRIAATRLILRFDNGAEVTVPVALLPDAVASAVPQDAAHVVIEGGGHHLYWPNLDAGLYIPGLCARATFGELAQAA</sequence>
<accession>A0A1J5QU47</accession>
<dbReference type="EMBL" id="MLJW01001216">
    <property type="protein sequence ID" value="OIQ79421.1"/>
    <property type="molecule type" value="Genomic_DNA"/>
</dbReference>
<evidence type="ECO:0008006" key="2">
    <source>
        <dbReference type="Google" id="ProtNLM"/>
    </source>
</evidence>
<proteinExistence type="predicted"/>
<protein>
    <recommendedName>
        <fullName evidence="2">DUF2442 domain-containing protein</fullName>
    </recommendedName>
</protein>
<comment type="caution">
    <text evidence="1">The sequence shown here is derived from an EMBL/GenBank/DDBJ whole genome shotgun (WGS) entry which is preliminary data.</text>
</comment>
<organism evidence="1">
    <name type="scientific">mine drainage metagenome</name>
    <dbReference type="NCBI Taxonomy" id="410659"/>
    <lineage>
        <taxon>unclassified sequences</taxon>
        <taxon>metagenomes</taxon>
        <taxon>ecological metagenomes</taxon>
    </lineage>
</organism>
<name>A0A1J5QU47_9ZZZZ</name>
<dbReference type="InterPro" id="IPR018841">
    <property type="entry name" value="DUF2442"/>
</dbReference>